<reference evidence="1 2" key="1">
    <citation type="journal article" date="2013" name="Int. J. Syst. Evol. Microbiol.">
        <title>Chryseobacterium angstadtii sp. nov., isolated from a newt tank.</title>
        <authorList>
            <person name="Kirk K.E."/>
            <person name="Hoffman J.A."/>
            <person name="Smith K.A."/>
            <person name="Strahan B.L."/>
            <person name="Failor K.C."/>
            <person name="Krebs J.E."/>
            <person name="Gale A.N."/>
            <person name="Do T.D."/>
            <person name="Sontag T.C."/>
            <person name="Batties A.M."/>
            <person name="Mistiszyn K."/>
            <person name="Newman J.D."/>
        </authorList>
    </citation>
    <scope>NUCLEOTIDE SEQUENCE [LARGE SCALE GENOMIC DNA]</scope>
    <source>
        <strain evidence="1 2">KM</strain>
    </source>
</reference>
<protein>
    <recommendedName>
        <fullName evidence="3">DUF4595 domain-containing protein</fullName>
    </recommendedName>
</protein>
<name>A0A0J7L803_9FLAO</name>
<comment type="caution">
    <text evidence="1">The sequence shown here is derived from an EMBL/GenBank/DDBJ whole genome shotgun (WGS) entry which is preliminary data.</text>
</comment>
<accession>A0A0J7L803</accession>
<dbReference type="EMBL" id="LFND01000003">
    <property type="protein sequence ID" value="KMQ65160.1"/>
    <property type="molecule type" value="Genomic_DNA"/>
</dbReference>
<dbReference type="Proteomes" id="UP000036261">
    <property type="component" value="Unassembled WGS sequence"/>
</dbReference>
<gene>
    <name evidence="1" type="ORF">ACM46_13345</name>
</gene>
<dbReference type="PATRIC" id="fig|558151.6.peg.2817"/>
<evidence type="ECO:0000313" key="2">
    <source>
        <dbReference type="Proteomes" id="UP000036261"/>
    </source>
</evidence>
<proteinExistence type="predicted"/>
<evidence type="ECO:0000313" key="1">
    <source>
        <dbReference type="EMBL" id="KMQ65160.1"/>
    </source>
</evidence>
<evidence type="ECO:0008006" key="3">
    <source>
        <dbReference type="Google" id="ProtNLM"/>
    </source>
</evidence>
<dbReference type="AlphaFoldDB" id="A0A0J7L803"/>
<organism evidence="1 2">
    <name type="scientific">Chryseobacterium angstadtii</name>
    <dbReference type="NCBI Taxonomy" id="558151"/>
    <lineage>
        <taxon>Bacteria</taxon>
        <taxon>Pseudomonadati</taxon>
        <taxon>Bacteroidota</taxon>
        <taxon>Flavobacteriia</taxon>
        <taxon>Flavobacteriales</taxon>
        <taxon>Weeksellaceae</taxon>
        <taxon>Chryseobacterium group</taxon>
        <taxon>Chryseobacterium</taxon>
    </lineage>
</organism>
<keyword evidence="2" id="KW-1185">Reference proteome</keyword>
<sequence length="245" mass="28476">MKGIPVLVTQITNISSGNSVTFKYNGNKLIETTDGELKSLYQYTGNVITQIKEYENDELIKTADFTYHKNGTLKGIRVDGTRENYGHYTEEQTFTYPTPSTIVCTEFELYDNYEDQKPHQLSTVYTMNKGNMILKKNSSHEGKSVELEVLKSYTYDKNNNPYLNILGYDKIMPYILESYDEFMTGKNNMTSYKLFQHKQPADLGLTANFTITYNKNNFPEKIVSKYYNKDGVLYDHITYTYNYNQ</sequence>